<evidence type="ECO:0000313" key="3">
    <source>
        <dbReference type="Proteomes" id="UP000011554"/>
    </source>
</evidence>
<dbReference type="AlphaFoldDB" id="M0B6F4"/>
<gene>
    <name evidence="2" type="ORF">C481_01080</name>
</gene>
<evidence type="ECO:0000256" key="1">
    <source>
        <dbReference type="SAM" id="MobiDB-lite"/>
    </source>
</evidence>
<name>M0B6F4_NATA1</name>
<feature type="region of interest" description="Disordered" evidence="1">
    <location>
        <begin position="1"/>
        <end position="29"/>
    </location>
</feature>
<protein>
    <submittedName>
        <fullName evidence="2">Uncharacterized protein</fullName>
    </submittedName>
</protein>
<dbReference type="STRING" id="29540.C481_01080"/>
<feature type="compositionally biased region" description="Basic and acidic residues" evidence="1">
    <location>
        <begin position="12"/>
        <end position="21"/>
    </location>
</feature>
<evidence type="ECO:0000313" key="2">
    <source>
        <dbReference type="EMBL" id="ELZ06082.1"/>
    </source>
</evidence>
<sequence>MTTNTSTGICRLSRDRGDRSRSAGSDAGRRVALSRQFDVHPLFVRDERPDDNLESKIGTTITITERD</sequence>
<organism evidence="2 3">
    <name type="scientific">Natrialba asiatica (strain ATCC 700177 / DSM 12278 / JCM 9576 / FERM P-10747 / NBRC 102637 / 172P1)</name>
    <dbReference type="NCBI Taxonomy" id="29540"/>
    <lineage>
        <taxon>Archaea</taxon>
        <taxon>Methanobacteriati</taxon>
        <taxon>Methanobacteriota</taxon>
        <taxon>Stenosarchaea group</taxon>
        <taxon>Halobacteria</taxon>
        <taxon>Halobacteriales</taxon>
        <taxon>Natrialbaceae</taxon>
        <taxon>Natrialba</taxon>
    </lineage>
</organism>
<comment type="caution">
    <text evidence="2">The sequence shown here is derived from an EMBL/GenBank/DDBJ whole genome shotgun (WGS) entry which is preliminary data.</text>
</comment>
<dbReference type="Proteomes" id="UP000011554">
    <property type="component" value="Unassembled WGS sequence"/>
</dbReference>
<dbReference type="PATRIC" id="fig|29540.5.peg.224"/>
<reference evidence="2 3" key="1">
    <citation type="journal article" date="2014" name="PLoS Genet.">
        <title>Phylogenetically driven sequencing of extremely halophilic archaea reveals strategies for static and dynamic osmo-response.</title>
        <authorList>
            <person name="Becker E.A."/>
            <person name="Seitzer P.M."/>
            <person name="Tritt A."/>
            <person name="Larsen D."/>
            <person name="Krusor M."/>
            <person name="Yao A.I."/>
            <person name="Wu D."/>
            <person name="Madern D."/>
            <person name="Eisen J.A."/>
            <person name="Darling A.E."/>
            <person name="Facciotti M.T."/>
        </authorList>
    </citation>
    <scope>NUCLEOTIDE SEQUENCE [LARGE SCALE GENOMIC DNA]</scope>
    <source>
        <strain evidence="2 3">DSM 12278</strain>
    </source>
</reference>
<keyword evidence="3" id="KW-1185">Reference proteome</keyword>
<proteinExistence type="predicted"/>
<accession>M0B6F4</accession>
<dbReference type="EMBL" id="AOIO01000003">
    <property type="protein sequence ID" value="ELZ06082.1"/>
    <property type="molecule type" value="Genomic_DNA"/>
</dbReference>